<feature type="non-terminal residue" evidence="1">
    <location>
        <position position="46"/>
    </location>
</feature>
<proteinExistence type="predicted"/>
<name>A0A383CMJ9_9ZZZZ</name>
<evidence type="ECO:0000313" key="1">
    <source>
        <dbReference type="EMBL" id="SVE33250.1"/>
    </source>
</evidence>
<sequence>MKHLLLTTIAAVVLVGCGDPTLLLPGGGKSIYRAASEGKTEDVKQY</sequence>
<gene>
    <name evidence="1" type="ORF">METZ01_LOCUS486104</name>
</gene>
<dbReference type="AlphaFoldDB" id="A0A383CMJ9"/>
<accession>A0A383CMJ9</accession>
<dbReference type="PROSITE" id="PS51257">
    <property type="entry name" value="PROKAR_LIPOPROTEIN"/>
    <property type="match status" value="1"/>
</dbReference>
<reference evidence="1" key="1">
    <citation type="submission" date="2018-05" db="EMBL/GenBank/DDBJ databases">
        <authorList>
            <person name="Lanie J.A."/>
            <person name="Ng W.-L."/>
            <person name="Kazmierczak K.M."/>
            <person name="Andrzejewski T.M."/>
            <person name="Davidsen T.M."/>
            <person name="Wayne K.J."/>
            <person name="Tettelin H."/>
            <person name="Glass J.I."/>
            <person name="Rusch D."/>
            <person name="Podicherti R."/>
            <person name="Tsui H.-C.T."/>
            <person name="Winkler M.E."/>
        </authorList>
    </citation>
    <scope>NUCLEOTIDE SEQUENCE</scope>
</reference>
<dbReference type="EMBL" id="UINC01209990">
    <property type="protein sequence ID" value="SVE33250.1"/>
    <property type="molecule type" value="Genomic_DNA"/>
</dbReference>
<organism evidence="1">
    <name type="scientific">marine metagenome</name>
    <dbReference type="NCBI Taxonomy" id="408172"/>
    <lineage>
        <taxon>unclassified sequences</taxon>
        <taxon>metagenomes</taxon>
        <taxon>ecological metagenomes</taxon>
    </lineage>
</organism>
<protein>
    <submittedName>
        <fullName evidence="1">Uncharacterized protein</fullName>
    </submittedName>
</protein>